<feature type="region of interest" description="Disordered" evidence="4">
    <location>
        <begin position="128"/>
        <end position="156"/>
    </location>
</feature>
<evidence type="ECO:0000256" key="4">
    <source>
        <dbReference type="SAM" id="MobiDB-lite"/>
    </source>
</evidence>
<feature type="domain" description="HTH araC/xylS-type" evidence="5">
    <location>
        <begin position="179"/>
        <end position="281"/>
    </location>
</feature>
<dbReference type="RefSeq" id="WP_342022638.1">
    <property type="nucleotide sequence ID" value="NZ_CP151657.1"/>
</dbReference>
<accession>A0ABZ2ZS34</accession>
<dbReference type="PROSITE" id="PS01124">
    <property type="entry name" value="HTH_ARAC_FAMILY_2"/>
    <property type="match status" value="1"/>
</dbReference>
<dbReference type="InterPro" id="IPR050204">
    <property type="entry name" value="AraC_XylS_family_regulators"/>
</dbReference>
<dbReference type="PROSITE" id="PS00041">
    <property type="entry name" value="HTH_ARAC_FAMILY_1"/>
    <property type="match status" value="2"/>
</dbReference>
<reference evidence="6 7" key="1">
    <citation type="submission" date="2024-04" db="EMBL/GenBank/DDBJ databases">
        <title>Arthrobacter sp. from Plains bison fecal sample.</title>
        <authorList>
            <person name="Ruzzini A."/>
        </authorList>
    </citation>
    <scope>NUCLEOTIDE SEQUENCE [LARGE SCALE GENOMIC DNA]</scope>
    <source>
        <strain evidence="6 7">EINP1</strain>
    </source>
</reference>
<keyword evidence="2" id="KW-0238">DNA-binding</keyword>
<gene>
    <name evidence="6" type="ORF">AAE021_12370</name>
</gene>
<dbReference type="PANTHER" id="PTHR46796">
    <property type="entry name" value="HTH-TYPE TRANSCRIPTIONAL ACTIVATOR RHAS-RELATED"/>
    <property type="match status" value="1"/>
</dbReference>
<organism evidence="6 7">
    <name type="scientific">Arthrobacter citreus</name>
    <dbReference type="NCBI Taxonomy" id="1670"/>
    <lineage>
        <taxon>Bacteria</taxon>
        <taxon>Bacillati</taxon>
        <taxon>Actinomycetota</taxon>
        <taxon>Actinomycetes</taxon>
        <taxon>Micrococcales</taxon>
        <taxon>Micrococcaceae</taxon>
        <taxon>Arthrobacter</taxon>
    </lineage>
</organism>
<dbReference type="Pfam" id="PF20240">
    <property type="entry name" value="DUF6597"/>
    <property type="match status" value="1"/>
</dbReference>
<dbReference type="InterPro" id="IPR018062">
    <property type="entry name" value="HTH_AraC-typ_CS"/>
</dbReference>
<dbReference type="SUPFAM" id="SSF46689">
    <property type="entry name" value="Homeodomain-like"/>
    <property type="match status" value="1"/>
</dbReference>
<dbReference type="InterPro" id="IPR009057">
    <property type="entry name" value="Homeodomain-like_sf"/>
</dbReference>
<dbReference type="EMBL" id="CP151657">
    <property type="protein sequence ID" value="WZP14977.1"/>
    <property type="molecule type" value="Genomic_DNA"/>
</dbReference>
<dbReference type="Gene3D" id="1.10.10.60">
    <property type="entry name" value="Homeodomain-like"/>
    <property type="match status" value="1"/>
</dbReference>
<evidence type="ECO:0000313" key="6">
    <source>
        <dbReference type="EMBL" id="WZP14977.1"/>
    </source>
</evidence>
<evidence type="ECO:0000256" key="2">
    <source>
        <dbReference type="ARBA" id="ARBA00023125"/>
    </source>
</evidence>
<dbReference type="InterPro" id="IPR018060">
    <property type="entry name" value="HTH_AraC"/>
</dbReference>
<evidence type="ECO:0000313" key="7">
    <source>
        <dbReference type="Proteomes" id="UP001448858"/>
    </source>
</evidence>
<feature type="compositionally biased region" description="Basic and acidic residues" evidence="4">
    <location>
        <begin position="147"/>
        <end position="156"/>
    </location>
</feature>
<protein>
    <submittedName>
        <fullName evidence="6">Helix-turn-helix domain-containing protein</fullName>
    </submittedName>
</protein>
<name>A0ABZ2ZS34_9MICC</name>
<evidence type="ECO:0000259" key="5">
    <source>
        <dbReference type="PROSITE" id="PS01124"/>
    </source>
</evidence>
<keyword evidence="7" id="KW-1185">Reference proteome</keyword>
<keyword evidence="1" id="KW-0805">Transcription regulation</keyword>
<evidence type="ECO:0000256" key="1">
    <source>
        <dbReference type="ARBA" id="ARBA00023015"/>
    </source>
</evidence>
<dbReference type="Proteomes" id="UP001448858">
    <property type="component" value="Chromosome"/>
</dbReference>
<sequence>MDGLWRGMLYPARLPAFRRMPPPLELEDRVRWFWIPEWNLAPGVVSRQEILPFPALNFVVQPEGVTLSGPATRRSHRDLSGHGWAFGVLLRPAAVPAFTSDPGALRDLEIDFPAPDLHAAVVAAMSPAGGGEMNEGKADDDGGAGDDGERNSGDTRHARAAAVVVRWLEVRVPVPAAEAQLANSLEDLIRTDPSLTRVDEAAERLGVSARTLQRLARRHVGLPPLAMIRRYRLQEAAERLRTEPGAVIADIAAELGYADHAHLAAAFREVLGFTPSGYRRSAGPGTAQTAG</sequence>
<keyword evidence="3" id="KW-0804">Transcription</keyword>
<dbReference type="SMART" id="SM00342">
    <property type="entry name" value="HTH_ARAC"/>
    <property type="match status" value="1"/>
</dbReference>
<evidence type="ECO:0000256" key="3">
    <source>
        <dbReference type="ARBA" id="ARBA00023163"/>
    </source>
</evidence>
<proteinExistence type="predicted"/>
<dbReference type="Pfam" id="PF12833">
    <property type="entry name" value="HTH_18"/>
    <property type="match status" value="1"/>
</dbReference>
<dbReference type="InterPro" id="IPR046532">
    <property type="entry name" value="DUF6597"/>
</dbReference>